<evidence type="ECO:0000256" key="8">
    <source>
        <dbReference type="ARBA" id="ARBA00022692"/>
    </source>
</evidence>
<comment type="caution">
    <text evidence="14">The sequence shown here is derived from an EMBL/GenBank/DDBJ whole genome shotgun (WGS) entry which is preliminary data.</text>
</comment>
<dbReference type="GO" id="GO:0015232">
    <property type="term" value="F:heme transmembrane transporter activity"/>
    <property type="evidence" value="ECO:0007669"/>
    <property type="project" value="InterPro"/>
</dbReference>
<feature type="transmembrane region" description="Helical" evidence="13">
    <location>
        <begin position="120"/>
        <end position="147"/>
    </location>
</feature>
<dbReference type="PRINTS" id="PR01414">
    <property type="entry name" value="CCMBBIOGNSIS"/>
</dbReference>
<comment type="function">
    <text evidence="1 12">Required for the export of heme to the periplasm for the biogenesis of c-type cytochromes.</text>
</comment>
<dbReference type="PIRSF" id="PIRSF002764">
    <property type="entry name" value="CcmB"/>
    <property type="match status" value="1"/>
</dbReference>
<evidence type="ECO:0000313" key="15">
    <source>
        <dbReference type="Proteomes" id="UP000655420"/>
    </source>
</evidence>
<dbReference type="GO" id="GO:1903607">
    <property type="term" value="P:cytochrome c biosynthetic process"/>
    <property type="evidence" value="ECO:0007669"/>
    <property type="project" value="TreeGrafter"/>
</dbReference>
<dbReference type="GO" id="GO:0005886">
    <property type="term" value="C:plasma membrane"/>
    <property type="evidence" value="ECO:0007669"/>
    <property type="project" value="UniProtKB-SubCell"/>
</dbReference>
<dbReference type="PANTHER" id="PTHR30070">
    <property type="entry name" value="HEME EXPORTER PROTEIN B"/>
    <property type="match status" value="1"/>
</dbReference>
<keyword evidence="8 13" id="KW-0812">Transmembrane</keyword>
<protein>
    <recommendedName>
        <fullName evidence="4 12">Heme exporter protein B</fullName>
    </recommendedName>
</protein>
<evidence type="ECO:0000256" key="7">
    <source>
        <dbReference type="ARBA" id="ARBA00022519"/>
    </source>
</evidence>
<keyword evidence="9 12" id="KW-0201">Cytochrome c-type biogenesis</keyword>
<keyword evidence="10 13" id="KW-1133">Transmembrane helix</keyword>
<keyword evidence="7 12" id="KW-0997">Cell inner membrane</keyword>
<dbReference type="PANTHER" id="PTHR30070:SF1">
    <property type="entry name" value="CYTOCHROME C BIOGENESIS B-RELATED"/>
    <property type="match status" value="1"/>
</dbReference>
<dbReference type="Pfam" id="PF03379">
    <property type="entry name" value="CcmB"/>
    <property type="match status" value="1"/>
</dbReference>
<organism evidence="14 15">
    <name type="scientific">Thermohalobaculum xanthum</name>
    <dbReference type="NCBI Taxonomy" id="2753746"/>
    <lineage>
        <taxon>Bacteria</taxon>
        <taxon>Pseudomonadati</taxon>
        <taxon>Pseudomonadota</taxon>
        <taxon>Alphaproteobacteria</taxon>
        <taxon>Rhodobacterales</taxon>
        <taxon>Paracoccaceae</taxon>
        <taxon>Thermohalobaculum</taxon>
    </lineage>
</organism>
<evidence type="ECO:0000256" key="6">
    <source>
        <dbReference type="ARBA" id="ARBA00022475"/>
    </source>
</evidence>
<comment type="similarity">
    <text evidence="3 12">Belongs to the CcmB/CycW/HelB family.</text>
</comment>
<feature type="transmembrane region" description="Helical" evidence="13">
    <location>
        <begin position="12"/>
        <end position="34"/>
    </location>
</feature>
<dbReference type="InterPro" id="IPR003544">
    <property type="entry name" value="Cyt_c_biogenesis_CcmB"/>
</dbReference>
<dbReference type="NCBIfam" id="TIGR01190">
    <property type="entry name" value="ccmB"/>
    <property type="match status" value="1"/>
</dbReference>
<evidence type="ECO:0000256" key="10">
    <source>
        <dbReference type="ARBA" id="ARBA00022989"/>
    </source>
</evidence>
<evidence type="ECO:0000256" key="13">
    <source>
        <dbReference type="SAM" id="Phobius"/>
    </source>
</evidence>
<evidence type="ECO:0000256" key="9">
    <source>
        <dbReference type="ARBA" id="ARBA00022748"/>
    </source>
</evidence>
<keyword evidence="5 12" id="KW-0813">Transport</keyword>
<evidence type="ECO:0000256" key="11">
    <source>
        <dbReference type="ARBA" id="ARBA00023136"/>
    </source>
</evidence>
<evidence type="ECO:0000256" key="12">
    <source>
        <dbReference type="PIRNR" id="PIRNR002764"/>
    </source>
</evidence>
<accession>A0A8J7M5Y8</accession>
<evidence type="ECO:0000256" key="1">
    <source>
        <dbReference type="ARBA" id="ARBA00002442"/>
    </source>
</evidence>
<evidence type="ECO:0000256" key="4">
    <source>
        <dbReference type="ARBA" id="ARBA00016452"/>
    </source>
</evidence>
<dbReference type="GO" id="GO:0017004">
    <property type="term" value="P:cytochrome complex assembly"/>
    <property type="evidence" value="ECO:0007669"/>
    <property type="project" value="UniProtKB-KW"/>
</dbReference>
<dbReference type="InterPro" id="IPR026031">
    <property type="entry name" value="Cyt_c_CcmB_bac"/>
</dbReference>
<dbReference type="AlphaFoldDB" id="A0A8J7M5Y8"/>
<evidence type="ECO:0000313" key="14">
    <source>
        <dbReference type="EMBL" id="MBK0399079.1"/>
    </source>
</evidence>
<evidence type="ECO:0000256" key="2">
    <source>
        <dbReference type="ARBA" id="ARBA00004429"/>
    </source>
</evidence>
<evidence type="ECO:0000256" key="5">
    <source>
        <dbReference type="ARBA" id="ARBA00022448"/>
    </source>
</evidence>
<proteinExistence type="inferred from homology"/>
<dbReference type="Proteomes" id="UP000655420">
    <property type="component" value="Unassembled WGS sequence"/>
</dbReference>
<keyword evidence="11 12" id="KW-0472">Membrane</keyword>
<feature type="transmembrane region" description="Helical" evidence="13">
    <location>
        <begin position="40"/>
        <end position="61"/>
    </location>
</feature>
<gene>
    <name evidence="14" type="primary">ccmB</name>
    <name evidence="14" type="ORF">H0I76_07755</name>
</gene>
<sequence>MVRRDTRLALRLGGGGAVGIAFFVLAVVLIPLGVGREAATLARIAGGVLWVAALLAALLSLDRLFQADFEDGSLDQLMLAPMPLEQVVLAKTLAHWVTTGLPMTLIAPVLGAMLQLPDAALPWLAIAMAVGTPALSFIGAIGAAITVGVRRGGLLLSILVLPLYIPTLVFGARVVENALLDLSVTGVLGLLGGLTLFAAALAPFAAAAALRINAR</sequence>
<comment type="subcellular location">
    <subcellularLocation>
        <location evidence="2">Cell inner membrane</location>
        <topology evidence="2">Multi-pass membrane protein</topology>
    </subcellularLocation>
</comment>
<keyword evidence="6 12" id="KW-1003">Cell membrane</keyword>
<keyword evidence="15" id="KW-1185">Reference proteome</keyword>
<feature type="transmembrane region" description="Helical" evidence="13">
    <location>
        <begin position="154"/>
        <end position="175"/>
    </location>
</feature>
<reference evidence="14" key="1">
    <citation type="submission" date="2020-12" db="EMBL/GenBank/DDBJ databases">
        <title>Bacterial taxonomy.</title>
        <authorList>
            <person name="Pan X."/>
        </authorList>
    </citation>
    <scope>NUCLEOTIDE SEQUENCE</scope>
    <source>
        <strain evidence="14">M0105</strain>
    </source>
</reference>
<evidence type="ECO:0000256" key="3">
    <source>
        <dbReference type="ARBA" id="ARBA00010544"/>
    </source>
</evidence>
<feature type="transmembrane region" description="Helical" evidence="13">
    <location>
        <begin position="93"/>
        <end position="114"/>
    </location>
</feature>
<feature type="transmembrane region" description="Helical" evidence="13">
    <location>
        <begin position="187"/>
        <end position="210"/>
    </location>
</feature>
<name>A0A8J7M5Y8_9RHOB</name>
<dbReference type="EMBL" id="JAEHHL010000004">
    <property type="protein sequence ID" value="MBK0399079.1"/>
    <property type="molecule type" value="Genomic_DNA"/>
</dbReference>